<name>A0A5S4EYA8_9ACTN</name>
<evidence type="ECO:0000313" key="2">
    <source>
        <dbReference type="Proteomes" id="UP000309128"/>
    </source>
</evidence>
<protein>
    <recommendedName>
        <fullName evidence="3">SMI1/KNR4 family protein</fullName>
    </recommendedName>
</protein>
<dbReference type="Proteomes" id="UP000309128">
    <property type="component" value="Unassembled WGS sequence"/>
</dbReference>
<evidence type="ECO:0000313" key="1">
    <source>
        <dbReference type="EMBL" id="TMR08511.1"/>
    </source>
</evidence>
<accession>A0A5S4EYA8</accession>
<dbReference type="EMBL" id="VCKY01000288">
    <property type="protein sequence ID" value="TMR08511.1"/>
    <property type="molecule type" value="Genomic_DNA"/>
</dbReference>
<reference evidence="1 2" key="1">
    <citation type="submission" date="2019-05" db="EMBL/GenBank/DDBJ databases">
        <title>Draft genome sequence of Nonomuraea turkmeniaca DSM 43926.</title>
        <authorList>
            <person name="Saricaoglu S."/>
            <person name="Isik K."/>
        </authorList>
    </citation>
    <scope>NUCLEOTIDE SEQUENCE [LARGE SCALE GENOMIC DNA]</scope>
    <source>
        <strain evidence="1 2">DSM 43926</strain>
    </source>
</reference>
<comment type="caution">
    <text evidence="1">The sequence shown here is derived from an EMBL/GenBank/DDBJ whole genome shotgun (WGS) entry which is preliminary data.</text>
</comment>
<dbReference type="AlphaFoldDB" id="A0A5S4EYA8"/>
<keyword evidence="2" id="KW-1185">Reference proteome</keyword>
<gene>
    <name evidence="1" type="ORF">ETD86_47485</name>
</gene>
<sequence>MSQHPAQSDDGFGRAAWLGATGVAEAEIVRHEERLDEWYMHQESVSASLCISEEIEGQVWLLNPHVVGEDGEWEAWDFASWHPGEVRYRSFWDLMEYQFGRYLT</sequence>
<proteinExistence type="predicted"/>
<dbReference type="RefSeq" id="WP_138673202.1">
    <property type="nucleotide sequence ID" value="NZ_VCKY01000288.1"/>
</dbReference>
<dbReference type="OrthoDB" id="458118at2"/>
<organism evidence="1 2">
    <name type="scientific">Nonomuraea turkmeniaca</name>
    <dbReference type="NCBI Taxonomy" id="103838"/>
    <lineage>
        <taxon>Bacteria</taxon>
        <taxon>Bacillati</taxon>
        <taxon>Actinomycetota</taxon>
        <taxon>Actinomycetes</taxon>
        <taxon>Streptosporangiales</taxon>
        <taxon>Streptosporangiaceae</taxon>
        <taxon>Nonomuraea</taxon>
    </lineage>
</organism>
<evidence type="ECO:0008006" key="3">
    <source>
        <dbReference type="Google" id="ProtNLM"/>
    </source>
</evidence>